<evidence type="ECO:0000256" key="3">
    <source>
        <dbReference type="ARBA" id="ARBA00022475"/>
    </source>
</evidence>
<accession>A0A3M8DKP9</accession>
<dbReference type="GO" id="GO:0022857">
    <property type="term" value="F:transmembrane transporter activity"/>
    <property type="evidence" value="ECO:0007669"/>
    <property type="project" value="InterPro"/>
</dbReference>
<keyword evidence="6 8" id="KW-1133">Transmembrane helix</keyword>
<gene>
    <name evidence="10" type="ORF">EDM56_13970</name>
</gene>
<keyword evidence="2 8" id="KW-0813">Transport</keyword>
<dbReference type="GO" id="GO:0006865">
    <property type="term" value="P:amino acid transport"/>
    <property type="evidence" value="ECO:0007669"/>
    <property type="project" value="UniProtKB-KW"/>
</dbReference>
<dbReference type="PANTHER" id="PTHR30614">
    <property type="entry name" value="MEMBRANE COMPONENT OF AMINO ACID ABC TRANSPORTER"/>
    <property type="match status" value="1"/>
</dbReference>
<dbReference type="AlphaFoldDB" id="A0A3M8DKP9"/>
<evidence type="ECO:0000256" key="2">
    <source>
        <dbReference type="ARBA" id="ARBA00022448"/>
    </source>
</evidence>
<dbReference type="Proteomes" id="UP000271031">
    <property type="component" value="Unassembled WGS sequence"/>
</dbReference>
<dbReference type="CDD" id="cd06261">
    <property type="entry name" value="TM_PBP2"/>
    <property type="match status" value="1"/>
</dbReference>
<evidence type="ECO:0000256" key="6">
    <source>
        <dbReference type="ARBA" id="ARBA00022989"/>
    </source>
</evidence>
<dbReference type="InterPro" id="IPR000515">
    <property type="entry name" value="MetI-like"/>
</dbReference>
<keyword evidence="5" id="KW-0029">Amino-acid transport</keyword>
<evidence type="ECO:0000256" key="8">
    <source>
        <dbReference type="RuleBase" id="RU363032"/>
    </source>
</evidence>
<evidence type="ECO:0000256" key="7">
    <source>
        <dbReference type="ARBA" id="ARBA00023136"/>
    </source>
</evidence>
<dbReference type="SUPFAM" id="SSF161098">
    <property type="entry name" value="MetI-like"/>
    <property type="match status" value="1"/>
</dbReference>
<comment type="subcellular location">
    <subcellularLocation>
        <location evidence="1 8">Cell membrane</location>
        <topology evidence="1 8">Multi-pass membrane protein</topology>
    </subcellularLocation>
</comment>
<dbReference type="Pfam" id="PF00528">
    <property type="entry name" value="BPD_transp_1"/>
    <property type="match status" value="1"/>
</dbReference>
<feature type="domain" description="ABC transmembrane type-1" evidence="9">
    <location>
        <begin position="18"/>
        <end position="206"/>
    </location>
</feature>
<evidence type="ECO:0000256" key="4">
    <source>
        <dbReference type="ARBA" id="ARBA00022692"/>
    </source>
</evidence>
<dbReference type="EMBL" id="RHHQ01000011">
    <property type="protein sequence ID" value="RNB87677.1"/>
    <property type="molecule type" value="Genomic_DNA"/>
</dbReference>
<comment type="caution">
    <text evidence="10">The sequence shown here is derived from an EMBL/GenBank/DDBJ whole genome shotgun (WGS) entry which is preliminary data.</text>
</comment>
<comment type="similarity">
    <text evidence="8">Belongs to the binding-protein-dependent transport system permease family.</text>
</comment>
<organism evidence="10 11">
    <name type="scientific">Brevibacillus fluminis</name>
    <dbReference type="NCBI Taxonomy" id="511487"/>
    <lineage>
        <taxon>Bacteria</taxon>
        <taxon>Bacillati</taxon>
        <taxon>Bacillota</taxon>
        <taxon>Bacilli</taxon>
        <taxon>Bacillales</taxon>
        <taxon>Paenibacillaceae</taxon>
        <taxon>Brevibacillus</taxon>
    </lineage>
</organism>
<sequence length="218" mass="24020">MLDFSLVTEFIPFLLKASLMTLELSIVSIILGLLLGLVAALMKISTIKPLVWLADLYIWVIRGTPMLVQLFLVYFGLPQFGIELGPFTSAVIALGINSGAYIAEIYRGGMLSIPKGQTEAAQSLGMNYGTIMKRIILPQAFRVSIPALGNQAISMLKDSSLASLVTVSELMMVSQRFAATNYAFFEFYIVAALLYLLLTTIFSFVLNKIEYRLSVSDH</sequence>
<feature type="transmembrane region" description="Helical" evidence="8">
    <location>
        <begin position="56"/>
        <end position="75"/>
    </location>
</feature>
<protein>
    <submittedName>
        <fullName evidence="10">Amino acid ABC transporter permease</fullName>
    </submittedName>
</protein>
<keyword evidence="11" id="KW-1185">Reference proteome</keyword>
<dbReference type="GO" id="GO:0043190">
    <property type="term" value="C:ATP-binding cassette (ABC) transporter complex"/>
    <property type="evidence" value="ECO:0007669"/>
    <property type="project" value="InterPro"/>
</dbReference>
<dbReference type="Gene3D" id="1.10.3720.10">
    <property type="entry name" value="MetI-like"/>
    <property type="match status" value="1"/>
</dbReference>
<dbReference type="InterPro" id="IPR035906">
    <property type="entry name" value="MetI-like_sf"/>
</dbReference>
<feature type="transmembrane region" description="Helical" evidence="8">
    <location>
        <begin position="87"/>
        <end position="106"/>
    </location>
</feature>
<dbReference type="FunFam" id="1.10.3720.10:FF:000033">
    <property type="entry name" value="Polar amino acid ABC transporter permease"/>
    <property type="match status" value="1"/>
</dbReference>
<keyword evidence="4 8" id="KW-0812">Transmembrane</keyword>
<evidence type="ECO:0000256" key="1">
    <source>
        <dbReference type="ARBA" id="ARBA00004651"/>
    </source>
</evidence>
<dbReference type="PANTHER" id="PTHR30614:SF0">
    <property type="entry name" value="L-CYSTINE TRANSPORT SYSTEM PERMEASE PROTEIN TCYL"/>
    <property type="match status" value="1"/>
</dbReference>
<feature type="transmembrane region" description="Helical" evidence="8">
    <location>
        <begin position="185"/>
        <end position="206"/>
    </location>
</feature>
<dbReference type="InterPro" id="IPR010065">
    <property type="entry name" value="AA_ABC_transptr_permease_3TM"/>
</dbReference>
<evidence type="ECO:0000259" key="9">
    <source>
        <dbReference type="PROSITE" id="PS50928"/>
    </source>
</evidence>
<keyword evidence="3" id="KW-1003">Cell membrane</keyword>
<keyword evidence="7 8" id="KW-0472">Membrane</keyword>
<reference evidence="10 11" key="1">
    <citation type="submission" date="2018-10" db="EMBL/GenBank/DDBJ databases">
        <title>Phylogenomics of Brevibacillus.</title>
        <authorList>
            <person name="Dunlap C."/>
        </authorList>
    </citation>
    <scope>NUCLEOTIDE SEQUENCE [LARGE SCALE GENOMIC DNA]</scope>
    <source>
        <strain evidence="10 11">JCM 15716</strain>
    </source>
</reference>
<proteinExistence type="inferred from homology"/>
<dbReference type="NCBIfam" id="TIGR01726">
    <property type="entry name" value="HEQRo_perm_3TM"/>
    <property type="match status" value="1"/>
</dbReference>
<feature type="transmembrane region" description="Helical" evidence="8">
    <location>
        <begin position="20"/>
        <end position="44"/>
    </location>
</feature>
<name>A0A3M8DKP9_9BACL</name>
<dbReference type="RefSeq" id="WP_122918519.1">
    <property type="nucleotide sequence ID" value="NZ_RHHQ01000011.1"/>
</dbReference>
<dbReference type="PROSITE" id="PS50928">
    <property type="entry name" value="ABC_TM1"/>
    <property type="match status" value="1"/>
</dbReference>
<dbReference type="OrthoDB" id="9805999at2"/>
<evidence type="ECO:0000256" key="5">
    <source>
        <dbReference type="ARBA" id="ARBA00022970"/>
    </source>
</evidence>
<evidence type="ECO:0000313" key="10">
    <source>
        <dbReference type="EMBL" id="RNB87677.1"/>
    </source>
</evidence>
<dbReference type="InterPro" id="IPR043429">
    <property type="entry name" value="ArtM/GltK/GlnP/TcyL/YhdX-like"/>
</dbReference>
<evidence type="ECO:0000313" key="11">
    <source>
        <dbReference type="Proteomes" id="UP000271031"/>
    </source>
</evidence>